<keyword evidence="5" id="KW-0233">DNA recombination</keyword>
<dbReference type="GO" id="GO:0003677">
    <property type="term" value="F:DNA binding"/>
    <property type="evidence" value="ECO:0007669"/>
    <property type="project" value="UniProtKB-KW"/>
</dbReference>
<dbReference type="AlphaFoldDB" id="A0A2S5GTD8"/>
<feature type="region of interest" description="Disordered" evidence="6">
    <location>
        <begin position="164"/>
        <end position="193"/>
    </location>
</feature>
<evidence type="ECO:0000256" key="6">
    <source>
        <dbReference type="SAM" id="MobiDB-lite"/>
    </source>
</evidence>
<evidence type="ECO:0000256" key="5">
    <source>
        <dbReference type="ARBA" id="ARBA00023172"/>
    </source>
</evidence>
<comment type="similarity">
    <text evidence="2">Belongs to the transposase 11 family.</text>
</comment>
<dbReference type="PANTHER" id="PTHR35604:SF2">
    <property type="entry name" value="TRANSPOSASE INSH FOR INSERTION SEQUENCE ELEMENT IS5A-RELATED"/>
    <property type="match status" value="1"/>
</dbReference>
<dbReference type="Pfam" id="PF05598">
    <property type="entry name" value="DUF772"/>
    <property type="match status" value="1"/>
</dbReference>
<dbReference type="InterPro" id="IPR008490">
    <property type="entry name" value="Transposase_InsH_N"/>
</dbReference>
<dbReference type="GO" id="GO:0004803">
    <property type="term" value="F:transposase activity"/>
    <property type="evidence" value="ECO:0007669"/>
    <property type="project" value="InterPro"/>
</dbReference>
<evidence type="ECO:0000259" key="7">
    <source>
        <dbReference type="Pfam" id="PF01609"/>
    </source>
</evidence>
<proteinExistence type="inferred from homology"/>
<feature type="domain" description="Transposase IS4-like" evidence="7">
    <location>
        <begin position="172"/>
        <end position="348"/>
    </location>
</feature>
<keyword evidence="4" id="KW-0238">DNA-binding</keyword>
<feature type="compositionally biased region" description="Basic and acidic residues" evidence="6">
    <location>
        <begin position="164"/>
        <end position="184"/>
    </location>
</feature>
<dbReference type="InterPro" id="IPR047959">
    <property type="entry name" value="Transpos_IS5"/>
</dbReference>
<evidence type="ECO:0000256" key="2">
    <source>
        <dbReference type="ARBA" id="ARBA00010075"/>
    </source>
</evidence>
<evidence type="ECO:0000256" key="4">
    <source>
        <dbReference type="ARBA" id="ARBA00023125"/>
    </source>
</evidence>
<evidence type="ECO:0000256" key="1">
    <source>
        <dbReference type="ARBA" id="ARBA00003544"/>
    </source>
</evidence>
<comment type="caution">
    <text evidence="9">The sequence shown here is derived from an EMBL/GenBank/DDBJ whole genome shotgun (WGS) entry which is preliminary data.</text>
</comment>
<comment type="function">
    <text evidence="1">Involved in the transposition of the insertion sequence IS5.</text>
</comment>
<dbReference type="OrthoDB" id="111180at2"/>
<dbReference type="RefSeq" id="WP_006226249.1">
    <property type="nucleotide sequence ID" value="NZ_PREU01000004.1"/>
</dbReference>
<sequence length="365" mass="40722">MRGVDVFSEQLFTVKRLEEFIPASHPLRPVREMVNEALRRLDGLFERMYEPSYKGGRPSIAPEKLARAMLLQVFYSIRSERQLMEQVQYNLLFRWFIGLSMDDAVWVPTVFTKNRERLIEHDVVVALFNEIVAMADARGWLSGEHFSVDGTLIQAWAGHKSFVRKDGGEDGDGTDFRGKSRGNDTHASTTDPDARLYRKGKTASELRYMGHTLADNRHGLIANARVTHADGYAEREAAKAMIGDARQANPDGALTLGADKGYDAAEFVEALQEIGVAAHIAQNTSNRRSAVPDAIATSAGYAISQTKRKLIEQGFGWAKLIGNIRQVMVRGLAKVDQMFMLNMTAYNLVRMRTLGQLCLQGGIRA</sequence>
<reference evidence="9 10" key="1">
    <citation type="submission" date="2018-02" db="EMBL/GenBank/DDBJ databases">
        <title>Draft Genome of Achromobacter spanius stain 6.</title>
        <authorList>
            <person name="Gunasekera T.S."/>
            <person name="Radwan O."/>
            <person name="Ruiz O.N."/>
        </authorList>
    </citation>
    <scope>NUCLEOTIDE SEQUENCE [LARGE SCALE GENOMIC DNA]</scope>
    <source>
        <strain evidence="9 10">6</strain>
    </source>
</reference>
<dbReference type="Proteomes" id="UP000239990">
    <property type="component" value="Unassembled WGS sequence"/>
</dbReference>
<dbReference type="Pfam" id="PF01609">
    <property type="entry name" value="DDE_Tnp_1"/>
    <property type="match status" value="1"/>
</dbReference>
<gene>
    <name evidence="9" type="ORF">C4E15_11925</name>
</gene>
<protein>
    <submittedName>
        <fullName evidence="9">IS5 family transposase</fullName>
    </submittedName>
</protein>
<evidence type="ECO:0000313" key="9">
    <source>
        <dbReference type="EMBL" id="PPA76362.1"/>
    </source>
</evidence>
<evidence type="ECO:0000259" key="8">
    <source>
        <dbReference type="Pfam" id="PF05598"/>
    </source>
</evidence>
<accession>A0A2S5GTD8</accession>
<feature type="domain" description="Transposase InsH N-terminal" evidence="8">
    <location>
        <begin position="16"/>
        <end position="117"/>
    </location>
</feature>
<dbReference type="InterPro" id="IPR002559">
    <property type="entry name" value="Transposase_11"/>
</dbReference>
<dbReference type="PANTHER" id="PTHR35604">
    <property type="entry name" value="TRANSPOSASE INSH FOR INSERTION SEQUENCE ELEMENT IS5A-RELATED"/>
    <property type="match status" value="1"/>
</dbReference>
<dbReference type="EMBL" id="PREU01000004">
    <property type="protein sequence ID" value="PPA76362.1"/>
    <property type="molecule type" value="Genomic_DNA"/>
</dbReference>
<keyword evidence="3" id="KW-0815">Transposition</keyword>
<evidence type="ECO:0000256" key="3">
    <source>
        <dbReference type="ARBA" id="ARBA00022578"/>
    </source>
</evidence>
<dbReference type="GO" id="GO:0006313">
    <property type="term" value="P:DNA transposition"/>
    <property type="evidence" value="ECO:0007669"/>
    <property type="project" value="InterPro"/>
</dbReference>
<name>A0A2S5GTD8_9BURK</name>
<dbReference type="NCBIfam" id="NF033581">
    <property type="entry name" value="transpos_IS5_4"/>
    <property type="match status" value="1"/>
</dbReference>
<evidence type="ECO:0000313" key="10">
    <source>
        <dbReference type="Proteomes" id="UP000239990"/>
    </source>
</evidence>
<organism evidence="9 10">
    <name type="scientific">Achromobacter spanius</name>
    <dbReference type="NCBI Taxonomy" id="217203"/>
    <lineage>
        <taxon>Bacteria</taxon>
        <taxon>Pseudomonadati</taxon>
        <taxon>Pseudomonadota</taxon>
        <taxon>Betaproteobacteria</taxon>
        <taxon>Burkholderiales</taxon>
        <taxon>Alcaligenaceae</taxon>
        <taxon>Achromobacter</taxon>
    </lineage>
</organism>